<evidence type="ECO:0000259" key="1">
    <source>
        <dbReference type="PROSITE" id="PS51186"/>
    </source>
</evidence>
<keyword evidence="3" id="KW-1185">Reference proteome</keyword>
<dbReference type="GO" id="GO:0008999">
    <property type="term" value="F:protein-N-terminal-alanine acetyltransferase activity"/>
    <property type="evidence" value="ECO:0007669"/>
    <property type="project" value="TreeGrafter"/>
</dbReference>
<name>A0A516SLD4_9NEIS</name>
<dbReference type="PANTHER" id="PTHR43792">
    <property type="entry name" value="GNAT FAMILY, PUTATIVE (AFU_ORTHOLOGUE AFUA_3G00765)-RELATED-RELATED"/>
    <property type="match status" value="1"/>
</dbReference>
<dbReference type="GO" id="GO:0005737">
    <property type="term" value="C:cytoplasm"/>
    <property type="evidence" value="ECO:0007669"/>
    <property type="project" value="TreeGrafter"/>
</dbReference>
<dbReference type="InterPro" id="IPR000182">
    <property type="entry name" value="GNAT_dom"/>
</dbReference>
<dbReference type="AlphaFoldDB" id="A0A516SLD4"/>
<dbReference type="OrthoDB" id="9132139at2"/>
<reference evidence="3" key="1">
    <citation type="submission" date="2019-07" db="EMBL/GenBank/DDBJ databases">
        <title>Chitinimonas sp. nov., isolated from Ny-Alesund, arctica soil.</title>
        <authorList>
            <person name="Xu Q."/>
            <person name="Peng F."/>
        </authorList>
    </citation>
    <scope>NUCLEOTIDE SEQUENCE [LARGE SCALE GENOMIC DNA]</scope>
    <source>
        <strain evidence="3">R3-44</strain>
    </source>
</reference>
<evidence type="ECO:0000313" key="3">
    <source>
        <dbReference type="Proteomes" id="UP000317550"/>
    </source>
</evidence>
<dbReference type="Pfam" id="PF13302">
    <property type="entry name" value="Acetyltransf_3"/>
    <property type="match status" value="1"/>
</dbReference>
<dbReference type="RefSeq" id="WP_144280316.1">
    <property type="nucleotide sequence ID" value="NZ_CP041730.1"/>
</dbReference>
<keyword evidence="2" id="KW-0808">Transferase</keyword>
<dbReference type="PROSITE" id="PS51186">
    <property type="entry name" value="GNAT"/>
    <property type="match status" value="1"/>
</dbReference>
<evidence type="ECO:0000313" key="2">
    <source>
        <dbReference type="EMBL" id="QDQ28933.1"/>
    </source>
</evidence>
<dbReference type="Proteomes" id="UP000317550">
    <property type="component" value="Chromosome"/>
</dbReference>
<feature type="domain" description="N-acetyltransferase" evidence="1">
    <location>
        <begin position="13"/>
        <end position="170"/>
    </location>
</feature>
<proteinExistence type="predicted"/>
<organism evidence="2 3">
    <name type="scientific">Chitinimonas arctica</name>
    <dbReference type="NCBI Taxonomy" id="2594795"/>
    <lineage>
        <taxon>Bacteria</taxon>
        <taxon>Pseudomonadati</taxon>
        <taxon>Pseudomonadota</taxon>
        <taxon>Betaproteobacteria</taxon>
        <taxon>Neisseriales</taxon>
        <taxon>Chitinibacteraceae</taxon>
        <taxon>Chitinimonas</taxon>
    </lineage>
</organism>
<dbReference type="EMBL" id="CP041730">
    <property type="protein sequence ID" value="QDQ28933.1"/>
    <property type="molecule type" value="Genomic_DNA"/>
</dbReference>
<dbReference type="KEGG" id="cari:FNU76_22685"/>
<accession>A0A516SLD4</accession>
<dbReference type="InterPro" id="IPR016181">
    <property type="entry name" value="Acyl_CoA_acyltransferase"/>
</dbReference>
<sequence>MLPAFPTLTTARLVLRELKPADTDAIFAIHRDTDAMRWFGADPITERAQAQRMIEMFAESRKAALPGIRWAIVRNGDGQLLGSCGLFRWNKVYRNCLLGYELGRPHWGQGLMSEALRGILRYGFDQMQLNRIQAEIHPDNTASQLLVERLGFQREGRHRQQGYWAGQFHDLDCYSLLAQDWPNLQESARPVGAGQLAP</sequence>
<dbReference type="PANTHER" id="PTHR43792:SF9">
    <property type="entry name" value="RIBOSOMAL-PROTEIN-ALANINE ACETYLTRANSFERASE"/>
    <property type="match status" value="1"/>
</dbReference>
<protein>
    <submittedName>
        <fullName evidence="2">GNAT family N-acetyltransferase</fullName>
    </submittedName>
</protein>
<dbReference type="SUPFAM" id="SSF55729">
    <property type="entry name" value="Acyl-CoA N-acyltransferases (Nat)"/>
    <property type="match status" value="1"/>
</dbReference>
<gene>
    <name evidence="2" type="ORF">FNU76_22685</name>
</gene>
<dbReference type="Gene3D" id="3.40.630.30">
    <property type="match status" value="1"/>
</dbReference>
<dbReference type="InterPro" id="IPR051531">
    <property type="entry name" value="N-acetyltransferase"/>
</dbReference>